<evidence type="ECO:0000313" key="1">
    <source>
        <dbReference type="EMBL" id="PAV14542.1"/>
    </source>
</evidence>
<dbReference type="RefSeq" id="WP_095642677.1">
    <property type="nucleotide sequence ID" value="NZ_LMVP01000001.1"/>
</dbReference>
<accession>A0A2A2HYR1</accession>
<proteinExistence type="predicted"/>
<sequence length="65" mass="7122">MIKDKIRVGTLVLAILLVGMALIPAVSAQKEDNYSVTAEKAFEHANAQMIQFITTNMEGVGNWTE</sequence>
<comment type="caution">
    <text evidence="1">The sequence shown here is derived from an EMBL/GenBank/DDBJ whole genome shotgun (WGS) entry which is preliminary data.</text>
</comment>
<organism evidence="1 2">
    <name type="scientific">Methanosarcina spelaei</name>
    <dbReference type="NCBI Taxonomy" id="1036679"/>
    <lineage>
        <taxon>Archaea</taxon>
        <taxon>Methanobacteriati</taxon>
        <taxon>Methanobacteriota</taxon>
        <taxon>Stenosarchaea group</taxon>
        <taxon>Methanomicrobia</taxon>
        <taxon>Methanosarcinales</taxon>
        <taxon>Methanosarcinaceae</taxon>
        <taxon>Methanosarcina</taxon>
    </lineage>
</organism>
<evidence type="ECO:0008006" key="3">
    <source>
        <dbReference type="Google" id="ProtNLM"/>
    </source>
</evidence>
<protein>
    <recommendedName>
        <fullName evidence="3">GTPases-Sulfate adenylate transferase subunit 1</fullName>
    </recommendedName>
</protein>
<keyword evidence="2" id="KW-1185">Reference proteome</keyword>
<reference evidence="1 2" key="1">
    <citation type="journal article" date="2017" name="BMC Genomics">
        <title>Genomic analysis of methanogenic archaea reveals a shift towards energy conservation.</title>
        <authorList>
            <person name="Gilmore S.P."/>
            <person name="Henske J.K."/>
            <person name="Sexton J.A."/>
            <person name="Solomon K.V."/>
            <person name="Seppala S."/>
            <person name="Yoo J.I."/>
            <person name="Huyett L.M."/>
            <person name="Pressman A."/>
            <person name="Cogan J.Z."/>
            <person name="Kivenson V."/>
            <person name="Peng X."/>
            <person name="Tan Y."/>
            <person name="Valentine D.L."/>
            <person name="O'Malley M.A."/>
        </authorList>
    </citation>
    <scope>NUCLEOTIDE SEQUENCE [LARGE SCALE GENOMIC DNA]</scope>
    <source>
        <strain evidence="1 2">MC-15</strain>
    </source>
</reference>
<dbReference type="Proteomes" id="UP000218164">
    <property type="component" value="Unassembled WGS sequence"/>
</dbReference>
<name>A0A2A2HYR1_9EURY</name>
<gene>
    <name evidence="1" type="ORF">ASJ81_01070</name>
</gene>
<dbReference type="EMBL" id="LMVP01000001">
    <property type="protein sequence ID" value="PAV14542.1"/>
    <property type="molecule type" value="Genomic_DNA"/>
</dbReference>
<dbReference type="AlphaFoldDB" id="A0A2A2HYR1"/>
<evidence type="ECO:0000313" key="2">
    <source>
        <dbReference type="Proteomes" id="UP000218164"/>
    </source>
</evidence>